<dbReference type="InterPro" id="IPR054015">
    <property type="entry name" value="ExsA-like_N"/>
</dbReference>
<dbReference type="InterPro" id="IPR011051">
    <property type="entry name" value="RmlC_Cupin_sf"/>
</dbReference>
<dbReference type="GO" id="GO:0043565">
    <property type="term" value="F:sequence-specific DNA binding"/>
    <property type="evidence" value="ECO:0007669"/>
    <property type="project" value="InterPro"/>
</dbReference>
<dbReference type="InterPro" id="IPR018060">
    <property type="entry name" value="HTH_AraC"/>
</dbReference>
<dbReference type="SUPFAM" id="SSF46689">
    <property type="entry name" value="Homeodomain-like"/>
    <property type="match status" value="2"/>
</dbReference>
<evidence type="ECO:0000259" key="4">
    <source>
        <dbReference type="PROSITE" id="PS01124"/>
    </source>
</evidence>
<dbReference type="GO" id="GO:0003700">
    <property type="term" value="F:DNA-binding transcription factor activity"/>
    <property type="evidence" value="ECO:0007669"/>
    <property type="project" value="InterPro"/>
</dbReference>
<dbReference type="SMART" id="SM00342">
    <property type="entry name" value="HTH_ARAC"/>
    <property type="match status" value="1"/>
</dbReference>
<evidence type="ECO:0000256" key="1">
    <source>
        <dbReference type="ARBA" id="ARBA00023015"/>
    </source>
</evidence>
<dbReference type="RefSeq" id="WP_121848691.1">
    <property type="nucleotide sequence ID" value="NZ_CP032050.1"/>
</dbReference>
<dbReference type="Gene3D" id="1.10.10.60">
    <property type="entry name" value="Homeodomain-like"/>
    <property type="match status" value="2"/>
</dbReference>
<dbReference type="InterPro" id="IPR018062">
    <property type="entry name" value="HTH_AraC-typ_CS"/>
</dbReference>
<dbReference type="InterPro" id="IPR009057">
    <property type="entry name" value="Homeodomain-like_sf"/>
</dbReference>
<dbReference type="OrthoDB" id="4480133at2"/>
<dbReference type="PANTHER" id="PTHR43280">
    <property type="entry name" value="ARAC-FAMILY TRANSCRIPTIONAL REGULATOR"/>
    <property type="match status" value="1"/>
</dbReference>
<organism evidence="5 6">
    <name type="scientific">Euzebyella marina</name>
    <dbReference type="NCBI Taxonomy" id="1761453"/>
    <lineage>
        <taxon>Bacteria</taxon>
        <taxon>Pseudomonadati</taxon>
        <taxon>Bacteroidota</taxon>
        <taxon>Flavobacteriia</taxon>
        <taxon>Flavobacteriales</taxon>
        <taxon>Flavobacteriaceae</taxon>
        <taxon>Euzebyella</taxon>
    </lineage>
</organism>
<reference evidence="5 6" key="1">
    <citation type="submission" date="2018-08" db="EMBL/GenBank/DDBJ databases">
        <title>The reduced genetic potential of extracellular carbohydrate catabolism in Euzebyella marina RN62, a Flavobacteriia bacterium isolated from the hadal water.</title>
        <authorList>
            <person name="Xue C."/>
        </authorList>
    </citation>
    <scope>NUCLEOTIDE SEQUENCE [LARGE SCALE GENOMIC DNA]</scope>
    <source>
        <strain evidence="5 6">RN62</strain>
    </source>
</reference>
<sequence length="289" mass="33506">MRNLYEVIKNSLHFNKFIIDGLVCVEYTCPLEDERLGLFAKYDYIVHVLSGKKTWTTINGEWEVTEGQTLYVRKGAAIITQSFDEDFCMLGFFLPDELIRESLQGYTVPITAQNDTTVQNFSAVKLEKQEFLEGFFTSMLHYFRSEMQPADSIIKLKLKELLLNLVLEKTDFGLMAYLNELKNSHKTSLQQIMETNFCYNLSIEEYAKLCHRSISTFKRDFFSHYQTTPGKWLLDKRLGYAANLLINSDHTITEIAFESGFADVSHFSRVFKTKYKSSPSTYRKVPIQG</sequence>
<dbReference type="InterPro" id="IPR020449">
    <property type="entry name" value="Tscrpt_reg_AraC-type_HTH"/>
</dbReference>
<keyword evidence="3" id="KW-0804">Transcription</keyword>
<dbReference type="PRINTS" id="PR00032">
    <property type="entry name" value="HTHARAC"/>
</dbReference>
<dbReference type="Pfam" id="PF22200">
    <property type="entry name" value="ExsA_N"/>
    <property type="match status" value="1"/>
</dbReference>
<dbReference type="PROSITE" id="PS01124">
    <property type="entry name" value="HTH_ARAC_FAMILY_2"/>
    <property type="match status" value="1"/>
</dbReference>
<dbReference type="Proteomes" id="UP000276309">
    <property type="component" value="Chromosome"/>
</dbReference>
<dbReference type="PANTHER" id="PTHR43280:SF2">
    <property type="entry name" value="HTH-TYPE TRANSCRIPTIONAL REGULATOR EXSA"/>
    <property type="match status" value="1"/>
</dbReference>
<gene>
    <name evidence="5" type="ORF">D1013_09990</name>
</gene>
<dbReference type="PROSITE" id="PS00041">
    <property type="entry name" value="HTH_ARAC_FAMILY_1"/>
    <property type="match status" value="1"/>
</dbReference>
<dbReference type="Pfam" id="PF12833">
    <property type="entry name" value="HTH_18"/>
    <property type="match status" value="1"/>
</dbReference>
<dbReference type="SUPFAM" id="SSF51182">
    <property type="entry name" value="RmlC-like cupins"/>
    <property type="match status" value="1"/>
</dbReference>
<evidence type="ECO:0000313" key="5">
    <source>
        <dbReference type="EMBL" id="AYN67675.1"/>
    </source>
</evidence>
<feature type="domain" description="HTH araC/xylS-type" evidence="4">
    <location>
        <begin position="187"/>
        <end position="285"/>
    </location>
</feature>
<evidence type="ECO:0000256" key="2">
    <source>
        <dbReference type="ARBA" id="ARBA00023125"/>
    </source>
</evidence>
<name>A0A3G2L5X4_9FLAO</name>
<keyword evidence="6" id="KW-1185">Reference proteome</keyword>
<evidence type="ECO:0000313" key="6">
    <source>
        <dbReference type="Proteomes" id="UP000276309"/>
    </source>
</evidence>
<dbReference type="EMBL" id="CP032050">
    <property type="protein sequence ID" value="AYN67675.1"/>
    <property type="molecule type" value="Genomic_DNA"/>
</dbReference>
<dbReference type="KEGG" id="emar:D1013_09990"/>
<keyword evidence="2" id="KW-0238">DNA-binding</keyword>
<accession>A0A3G2L5X4</accession>
<evidence type="ECO:0000256" key="3">
    <source>
        <dbReference type="ARBA" id="ARBA00023163"/>
    </source>
</evidence>
<proteinExistence type="predicted"/>
<protein>
    <submittedName>
        <fullName evidence="5">AraC family transcriptional regulator</fullName>
    </submittedName>
</protein>
<keyword evidence="1" id="KW-0805">Transcription regulation</keyword>
<dbReference type="AlphaFoldDB" id="A0A3G2L5X4"/>